<evidence type="ECO:0000256" key="1">
    <source>
        <dbReference type="SAM" id="MobiDB-lite"/>
    </source>
</evidence>
<dbReference type="RefSeq" id="WP_390252324.1">
    <property type="nucleotide sequence ID" value="NZ_JBHSDT010000008.1"/>
</dbReference>
<name>A0ABV8WVE1_9BACI</name>
<evidence type="ECO:0000313" key="3">
    <source>
        <dbReference type="EMBL" id="MFC4403790.1"/>
    </source>
</evidence>
<feature type="region of interest" description="Disordered" evidence="1">
    <location>
        <begin position="29"/>
        <end position="61"/>
    </location>
</feature>
<sequence length="336" mass="37812">MRNFKLFIILLLGITISLSACSNESKNIVKPDNEKEMNESEENKTKDEEESDTEDKQNAPSVQIEMEGQVTYEDHTLTVEGKTNLLPDSNVFVYPQAFGSASFIGVSGSATVEQDGTFLYETKVPEEYNYGLFVDIRFRPEDATNESVKEFYGEYGENIEGPMTSLYESDEKVRKQALTEVYLPVKNGEAVTKEIETPEWQVPDDYGDPNVRMDANVTYDDQLIYIKGESNLLEGSELMLTLLSPEGSLTGVGGRANVKPDGSFFTVLDRDSYEEELNNHTFRVTFAPSEYSWETIRNNYGDQGEKITGEHLKEKLNDQEAELLIDLGGEKANVVE</sequence>
<keyword evidence="4" id="KW-1185">Reference proteome</keyword>
<feature type="chain" id="PRO_5046045480" description="DUF4179 domain-containing protein" evidence="2">
    <location>
        <begin position="23"/>
        <end position="336"/>
    </location>
</feature>
<organism evidence="3 4">
    <name type="scientific">Gracilibacillus xinjiangensis</name>
    <dbReference type="NCBI Taxonomy" id="1193282"/>
    <lineage>
        <taxon>Bacteria</taxon>
        <taxon>Bacillati</taxon>
        <taxon>Bacillota</taxon>
        <taxon>Bacilli</taxon>
        <taxon>Bacillales</taxon>
        <taxon>Bacillaceae</taxon>
        <taxon>Gracilibacillus</taxon>
    </lineage>
</organism>
<protein>
    <recommendedName>
        <fullName evidence="5">DUF4179 domain-containing protein</fullName>
    </recommendedName>
</protein>
<feature type="compositionally biased region" description="Basic and acidic residues" evidence="1">
    <location>
        <begin position="29"/>
        <end position="47"/>
    </location>
</feature>
<evidence type="ECO:0000256" key="2">
    <source>
        <dbReference type="SAM" id="SignalP"/>
    </source>
</evidence>
<evidence type="ECO:0008006" key="5">
    <source>
        <dbReference type="Google" id="ProtNLM"/>
    </source>
</evidence>
<accession>A0ABV8WVE1</accession>
<dbReference type="EMBL" id="JBHSDT010000008">
    <property type="protein sequence ID" value="MFC4403790.1"/>
    <property type="molecule type" value="Genomic_DNA"/>
</dbReference>
<gene>
    <name evidence="3" type="ORF">ACFOY7_11980</name>
</gene>
<evidence type="ECO:0000313" key="4">
    <source>
        <dbReference type="Proteomes" id="UP001595882"/>
    </source>
</evidence>
<dbReference type="PROSITE" id="PS51257">
    <property type="entry name" value="PROKAR_LIPOPROTEIN"/>
    <property type="match status" value="1"/>
</dbReference>
<reference evidence="4" key="1">
    <citation type="journal article" date="2019" name="Int. J. Syst. Evol. Microbiol.">
        <title>The Global Catalogue of Microorganisms (GCM) 10K type strain sequencing project: providing services to taxonomists for standard genome sequencing and annotation.</title>
        <authorList>
            <consortium name="The Broad Institute Genomics Platform"/>
            <consortium name="The Broad Institute Genome Sequencing Center for Infectious Disease"/>
            <person name="Wu L."/>
            <person name="Ma J."/>
        </authorList>
    </citation>
    <scope>NUCLEOTIDE SEQUENCE [LARGE SCALE GENOMIC DNA]</scope>
    <source>
        <strain evidence="4">CCUG 37865</strain>
    </source>
</reference>
<comment type="caution">
    <text evidence="3">The sequence shown here is derived from an EMBL/GenBank/DDBJ whole genome shotgun (WGS) entry which is preliminary data.</text>
</comment>
<keyword evidence="2" id="KW-0732">Signal</keyword>
<proteinExistence type="predicted"/>
<dbReference type="Proteomes" id="UP001595882">
    <property type="component" value="Unassembled WGS sequence"/>
</dbReference>
<feature type="signal peptide" evidence="2">
    <location>
        <begin position="1"/>
        <end position="22"/>
    </location>
</feature>